<dbReference type="EMBL" id="BJXB01000009">
    <property type="protein sequence ID" value="GEM46712.1"/>
    <property type="molecule type" value="Genomic_DNA"/>
</dbReference>
<sequence>MSSDAFRLPVRPRPLPDESFASWVQRTAFSNGLRTSDLYPAKPNVNKALGLPPKAFMTENLTHLSLVLGMDEHLLEDPMQAEHVDATTAICPLCLLDSPYFRVSWQFPHTIRCEQHKIHLLDHCTFCNNHIPAYVAFKERMHPQDMLQAFVGCRKCGKPLHTCEAEPDREPAVHWHLYALLNGFHLEPPFPWLTVELSGREWPVGVLQVLYHQVVCAYTFHGNDLPNALWEGHPDFPQENPLGEYSSAKRAAMARIRLLSWFVQDWPWRVHRFLRHVAYASQPETRDRRYWVSEVLVDFALGHDPIEKFHLEYLQETLRREWNRRHEDFHDHLEDWFFPAPIRRLMTHLRIWSLEELPVVNVEDCVCATRWKELQFNRRYKQRQTESE</sequence>
<organism evidence="2 3">
    <name type="scientific">Deinococcus cellulosilyticus (strain DSM 18568 / NBRC 106333 / KACC 11606 / 5516J-15)</name>
    <dbReference type="NCBI Taxonomy" id="1223518"/>
    <lineage>
        <taxon>Bacteria</taxon>
        <taxon>Thermotogati</taxon>
        <taxon>Deinococcota</taxon>
        <taxon>Deinococci</taxon>
        <taxon>Deinococcales</taxon>
        <taxon>Deinococcaceae</taxon>
        <taxon>Deinococcus</taxon>
    </lineage>
</organism>
<comment type="caution">
    <text evidence="2">The sequence shown here is derived from an EMBL/GenBank/DDBJ whole genome shotgun (WGS) entry which is preliminary data.</text>
</comment>
<feature type="domain" description="TniQ" evidence="1">
    <location>
        <begin position="9"/>
        <end position="120"/>
    </location>
</feature>
<reference evidence="2 3" key="1">
    <citation type="submission" date="2019-07" db="EMBL/GenBank/DDBJ databases">
        <title>Whole genome shotgun sequence of Deinococcus cellulosilyticus NBRC 106333.</title>
        <authorList>
            <person name="Hosoyama A."/>
            <person name="Uohara A."/>
            <person name="Ohji S."/>
            <person name="Ichikawa N."/>
        </authorList>
    </citation>
    <scope>NUCLEOTIDE SEQUENCE [LARGE SCALE GENOMIC DNA]</scope>
    <source>
        <strain evidence="2 3">NBRC 106333</strain>
    </source>
</reference>
<dbReference type="Pfam" id="PF06527">
    <property type="entry name" value="TniQ"/>
    <property type="match status" value="1"/>
</dbReference>
<dbReference type="OrthoDB" id="53779at2"/>
<dbReference type="InterPro" id="IPR009492">
    <property type="entry name" value="TniQ"/>
</dbReference>
<protein>
    <recommendedName>
        <fullName evidence="1">TniQ domain-containing protein</fullName>
    </recommendedName>
</protein>
<accession>A0A511N1G9</accession>
<name>A0A511N1G9_DEIC1</name>
<dbReference type="RefSeq" id="WP_146884515.1">
    <property type="nucleotide sequence ID" value="NZ_BJXB01000009.1"/>
</dbReference>
<proteinExistence type="predicted"/>
<evidence type="ECO:0000313" key="2">
    <source>
        <dbReference type="EMBL" id="GEM46712.1"/>
    </source>
</evidence>
<dbReference type="Proteomes" id="UP000321306">
    <property type="component" value="Unassembled WGS sequence"/>
</dbReference>
<dbReference type="AlphaFoldDB" id="A0A511N1G9"/>
<evidence type="ECO:0000313" key="3">
    <source>
        <dbReference type="Proteomes" id="UP000321306"/>
    </source>
</evidence>
<gene>
    <name evidence="2" type="ORF">DC3_23470</name>
</gene>
<evidence type="ECO:0000259" key="1">
    <source>
        <dbReference type="Pfam" id="PF06527"/>
    </source>
</evidence>
<keyword evidence="3" id="KW-1185">Reference proteome</keyword>